<reference evidence="1 2" key="1">
    <citation type="submission" date="2024-10" db="EMBL/GenBank/DDBJ databases">
        <title>Updated reference genomes for cyclostephanoid diatoms.</title>
        <authorList>
            <person name="Roberts W.R."/>
            <person name="Alverson A.J."/>
        </authorList>
    </citation>
    <scope>NUCLEOTIDE SEQUENCE [LARGE SCALE GENOMIC DNA]</scope>
    <source>
        <strain evidence="1 2">AJA010-31</strain>
    </source>
</reference>
<protein>
    <submittedName>
        <fullName evidence="1">Uncharacterized protein</fullName>
    </submittedName>
</protein>
<gene>
    <name evidence="1" type="ORF">ACHAWO_005823</name>
</gene>
<evidence type="ECO:0000313" key="2">
    <source>
        <dbReference type="Proteomes" id="UP001530400"/>
    </source>
</evidence>
<dbReference type="EMBL" id="JALLPJ020000713">
    <property type="protein sequence ID" value="KAL3784827.1"/>
    <property type="molecule type" value="Genomic_DNA"/>
</dbReference>
<feature type="non-terminal residue" evidence="1">
    <location>
        <position position="1"/>
    </location>
</feature>
<accession>A0ABD3P9Y9</accession>
<proteinExistence type="predicted"/>
<organism evidence="1 2">
    <name type="scientific">Cyclotella atomus</name>
    <dbReference type="NCBI Taxonomy" id="382360"/>
    <lineage>
        <taxon>Eukaryota</taxon>
        <taxon>Sar</taxon>
        <taxon>Stramenopiles</taxon>
        <taxon>Ochrophyta</taxon>
        <taxon>Bacillariophyta</taxon>
        <taxon>Coscinodiscophyceae</taxon>
        <taxon>Thalassiosirophycidae</taxon>
        <taxon>Stephanodiscales</taxon>
        <taxon>Stephanodiscaceae</taxon>
        <taxon>Cyclotella</taxon>
    </lineage>
</organism>
<sequence length="284" mass="31149">YHRHRRASSYSSCKCFVPCTTEGSSFFDGLAAGKEGAETMWQKMGSDCGNIWDFQSDVNSMKGWAFPDSGNWRIRSYNRGARSGADQVVQKYEKRCLDNSPDECNDVGLSAAAEVRILINALHHCKKCIYLTSMIFLSKIAFEYCPPPADDAQAMDTPMSFKATCRSVAYGICKGEVGAAVEANGCSITTSQTLNLRRKCKIQVDSMTSVSHDTVIVIPTQPVSNSRCSRQGSCNSCLCAWVEGYGITSRCFDSCDEPNYPDAGLWICWDGLLNTPDIACSNDA</sequence>
<evidence type="ECO:0000313" key="1">
    <source>
        <dbReference type="EMBL" id="KAL3784827.1"/>
    </source>
</evidence>
<comment type="caution">
    <text evidence="1">The sequence shown here is derived from an EMBL/GenBank/DDBJ whole genome shotgun (WGS) entry which is preliminary data.</text>
</comment>
<name>A0ABD3P9Y9_9STRA</name>
<dbReference type="Proteomes" id="UP001530400">
    <property type="component" value="Unassembled WGS sequence"/>
</dbReference>
<keyword evidence="2" id="KW-1185">Reference proteome</keyword>
<dbReference type="AlphaFoldDB" id="A0ABD3P9Y9"/>